<dbReference type="PROSITE" id="PS00518">
    <property type="entry name" value="ZF_RING_1"/>
    <property type="match status" value="1"/>
</dbReference>
<dbReference type="Gene3D" id="3.30.160.60">
    <property type="entry name" value="Classic Zinc Finger"/>
    <property type="match status" value="1"/>
</dbReference>
<evidence type="ECO:0000256" key="5">
    <source>
        <dbReference type="SAM" id="MobiDB-lite"/>
    </source>
</evidence>
<proteinExistence type="predicted"/>
<feature type="compositionally biased region" description="Acidic residues" evidence="5">
    <location>
        <begin position="546"/>
        <end position="555"/>
    </location>
</feature>
<protein>
    <submittedName>
        <fullName evidence="9">Protein PML-like isoform X1</fullName>
    </submittedName>
</protein>
<dbReference type="SUPFAM" id="SSF57850">
    <property type="entry name" value="RING/U-box"/>
    <property type="match status" value="1"/>
</dbReference>
<dbReference type="AlphaFoldDB" id="A0A1U7RYT9"/>
<dbReference type="PANTHER" id="PTHR25462">
    <property type="entry name" value="BONUS, ISOFORM C-RELATED"/>
    <property type="match status" value="1"/>
</dbReference>
<dbReference type="SMART" id="SM00184">
    <property type="entry name" value="RING"/>
    <property type="match status" value="1"/>
</dbReference>
<dbReference type="OrthoDB" id="10250935at2759"/>
<evidence type="ECO:0000256" key="2">
    <source>
        <dbReference type="ARBA" id="ARBA00022771"/>
    </source>
</evidence>
<evidence type="ECO:0000259" key="7">
    <source>
        <dbReference type="PROSITE" id="PS50119"/>
    </source>
</evidence>
<sequence length="852" mass="95554">MDATSQEPPADQDSSTPVVEEEFQFLLCEGCQNESREPKLLSCLHTLCTGCLQENKPMGQCPICRAPILQPSGIPNQDNLLYTSLQSQMKTYQKIVMGIGLGCGNCKTEGEFWCSDCEEFMCLTCFKLHQKFLKMESHEARNVKELQAGSLREFLEGARKPCNLFCTTHKTQIACIYCSICCKPKCLICALLDSEHRGQCCDIKAEILRRQEELGSMTEELKQRKSHYENACNTLQGKEKQLNQVWKETRELILKKVEEMVKLIRDKGEELLDRAERQHHEGHQDLKGKMQHMRAMFMRMEAGEQLVDKMHLYASDQVVMDMHPFIKHSLVELQKQPPLTVASDVQVGDFSECKTQLEALVEQVMGDHAGPSTESQQDGNTLVFSLECLYAPESPPQHTHLPVDSNEEGLLAPQDPSHHLRSPAVLPTSGTRDTGGDADPEVSPMSSPEISNEAHFSSSITKRKGGQDTEIPSSPAKFIKTEADDGKWEKWAREPNLEQPGTSSSTGNGSGWMANSAGAVKEADLTEPLENNIPQEVTLITILESSEEDDSDEESTSSSLPDDTSNISFKSHEGDLPVILDDLLPEEFDTRQGSLLFFDLKLLRSQITQLAVVDGSKKFIILIQPLKSLPDMIEKGLICETGMKPFLSHLRTVHKPILVGFAFWSLSFPILFKALDTLGMGREFRETVFGFLDVLPLIKEKIPKAGSYHLKHLASNYLWKQLNELSALEAAEAVKDLCTVLEIDAVQETRSVLSYSSLECYASLQPLMKEKLLTKPSSQTLARHNVSLSVLSSVYWKDPVRGLQNLCRFLNYRQQNAGKIRNLSKIRVYFQRQNQSAGHQEITAPVKCEQDN</sequence>
<dbReference type="InterPro" id="IPR057617">
    <property type="entry name" value="PML_C"/>
</dbReference>
<dbReference type="Pfam" id="PF25244">
    <property type="entry name" value="PML_C"/>
    <property type="match status" value="1"/>
</dbReference>
<dbReference type="GO" id="GO:0008630">
    <property type="term" value="P:intrinsic apoptotic signaling pathway in response to DNA damage"/>
    <property type="evidence" value="ECO:0007669"/>
    <property type="project" value="TreeGrafter"/>
</dbReference>
<dbReference type="PROSITE" id="PS50119">
    <property type="entry name" value="ZF_BBOX"/>
    <property type="match status" value="1"/>
</dbReference>
<dbReference type="STRING" id="38654.A0A1U7RYT9"/>
<dbReference type="InterPro" id="IPR013083">
    <property type="entry name" value="Znf_RING/FYVE/PHD"/>
</dbReference>
<reference evidence="9" key="1">
    <citation type="submission" date="2025-08" db="UniProtKB">
        <authorList>
            <consortium name="RefSeq"/>
        </authorList>
    </citation>
    <scope>IDENTIFICATION</scope>
</reference>
<dbReference type="CDD" id="cd19804">
    <property type="entry name" value="Bbox1_TRIM19_C-V"/>
    <property type="match status" value="1"/>
</dbReference>
<evidence type="ECO:0000313" key="8">
    <source>
        <dbReference type="Proteomes" id="UP000189705"/>
    </source>
</evidence>
<dbReference type="GO" id="GO:0008270">
    <property type="term" value="F:zinc ion binding"/>
    <property type="evidence" value="ECO:0007669"/>
    <property type="project" value="UniProtKB-KW"/>
</dbReference>
<dbReference type="CDD" id="cd16579">
    <property type="entry name" value="RING-HC_PML_C-V"/>
    <property type="match status" value="1"/>
</dbReference>
<keyword evidence="3" id="KW-0862">Zinc</keyword>
<dbReference type="KEGG" id="asn:102378535"/>
<dbReference type="GO" id="GO:0045087">
    <property type="term" value="P:innate immune response"/>
    <property type="evidence" value="ECO:0007669"/>
    <property type="project" value="TreeGrafter"/>
</dbReference>
<keyword evidence="1" id="KW-0479">Metal-binding</keyword>
<dbReference type="InterPro" id="IPR021978">
    <property type="entry name" value="PML-like_CC"/>
</dbReference>
<feature type="compositionally biased region" description="Polar residues" evidence="5">
    <location>
        <begin position="444"/>
        <end position="460"/>
    </location>
</feature>
<feature type="compositionally biased region" description="Basic and acidic residues" evidence="5">
    <location>
        <begin position="479"/>
        <end position="496"/>
    </location>
</feature>
<keyword evidence="2 4" id="KW-0863">Zinc-finger</keyword>
<dbReference type="SUPFAM" id="SSF53098">
    <property type="entry name" value="Ribonuclease H-like"/>
    <property type="match status" value="1"/>
</dbReference>
<dbReference type="InterPro" id="IPR001841">
    <property type="entry name" value="Znf_RING"/>
</dbReference>
<dbReference type="PANTHER" id="PTHR25462:SF302">
    <property type="entry name" value="PROTEIN PML"/>
    <property type="match status" value="1"/>
</dbReference>
<dbReference type="eggNOG" id="KOG2177">
    <property type="taxonomic scope" value="Eukaryota"/>
</dbReference>
<evidence type="ECO:0000259" key="6">
    <source>
        <dbReference type="PROSITE" id="PS50089"/>
    </source>
</evidence>
<evidence type="ECO:0000256" key="1">
    <source>
        <dbReference type="ARBA" id="ARBA00022723"/>
    </source>
</evidence>
<feature type="region of interest" description="Disordered" evidence="5">
    <location>
        <begin position="393"/>
        <end position="514"/>
    </location>
</feature>
<dbReference type="Pfam" id="PF22586">
    <property type="entry name" value="ANCHR-like_BBOX"/>
    <property type="match status" value="1"/>
</dbReference>
<evidence type="ECO:0000256" key="3">
    <source>
        <dbReference type="ARBA" id="ARBA00022833"/>
    </source>
</evidence>
<dbReference type="RefSeq" id="XP_006026319.2">
    <property type="nucleotide sequence ID" value="XM_006026257.3"/>
</dbReference>
<feature type="domain" description="B box-type" evidence="7">
    <location>
        <begin position="161"/>
        <end position="197"/>
    </location>
</feature>
<evidence type="ECO:0000256" key="4">
    <source>
        <dbReference type="PROSITE-ProRule" id="PRU00024"/>
    </source>
</evidence>
<accession>A0A1U7RYT9</accession>
<dbReference type="GO" id="GO:0005654">
    <property type="term" value="C:nucleoplasm"/>
    <property type="evidence" value="ECO:0007669"/>
    <property type="project" value="TreeGrafter"/>
</dbReference>
<dbReference type="Proteomes" id="UP000189705">
    <property type="component" value="Unplaced"/>
</dbReference>
<organism evidence="8 9">
    <name type="scientific">Alligator sinensis</name>
    <name type="common">Chinese alligator</name>
    <dbReference type="NCBI Taxonomy" id="38654"/>
    <lineage>
        <taxon>Eukaryota</taxon>
        <taxon>Metazoa</taxon>
        <taxon>Chordata</taxon>
        <taxon>Craniata</taxon>
        <taxon>Vertebrata</taxon>
        <taxon>Euteleostomi</taxon>
        <taxon>Archelosauria</taxon>
        <taxon>Archosauria</taxon>
        <taxon>Crocodylia</taxon>
        <taxon>Alligatoridae</taxon>
        <taxon>Alligatorinae</taxon>
        <taxon>Alligator</taxon>
    </lineage>
</organism>
<dbReference type="InterPro" id="IPR047153">
    <property type="entry name" value="TRIM45/56/19-like"/>
</dbReference>
<dbReference type="CDD" id="cd19770">
    <property type="entry name" value="Bbox2_TRIM19_C-V"/>
    <property type="match status" value="1"/>
</dbReference>
<feature type="region of interest" description="Disordered" evidence="5">
    <location>
        <begin position="546"/>
        <end position="569"/>
    </location>
</feature>
<dbReference type="InterPro" id="IPR017907">
    <property type="entry name" value="Znf_RING_CS"/>
</dbReference>
<keyword evidence="8" id="KW-1185">Reference proteome</keyword>
<feature type="compositionally biased region" description="Low complexity" evidence="5">
    <location>
        <begin position="556"/>
        <end position="565"/>
    </location>
</feature>
<name>A0A1U7RYT9_ALLSI</name>
<dbReference type="GeneID" id="102378535"/>
<evidence type="ECO:0000313" key="9">
    <source>
        <dbReference type="RefSeq" id="XP_006026319.2"/>
    </source>
</evidence>
<dbReference type="InParanoid" id="A0A1U7RYT9"/>
<gene>
    <name evidence="9" type="primary">LOC102378535</name>
</gene>
<dbReference type="InterPro" id="IPR012337">
    <property type="entry name" value="RNaseH-like_sf"/>
</dbReference>
<dbReference type="Gene3D" id="3.30.40.10">
    <property type="entry name" value="Zinc/RING finger domain, C3HC4 (zinc finger)"/>
    <property type="match status" value="1"/>
</dbReference>
<dbReference type="Pfam" id="PF12126">
    <property type="entry name" value="PML_CC"/>
    <property type="match status" value="1"/>
</dbReference>
<dbReference type="GO" id="GO:0044790">
    <property type="term" value="P:suppression of viral release by host"/>
    <property type="evidence" value="ECO:0007669"/>
    <property type="project" value="TreeGrafter"/>
</dbReference>
<dbReference type="InterPro" id="IPR000315">
    <property type="entry name" value="Znf_B-box"/>
</dbReference>
<dbReference type="PROSITE" id="PS50089">
    <property type="entry name" value="ZF_RING_2"/>
    <property type="match status" value="1"/>
</dbReference>
<feature type="domain" description="RING-type" evidence="6">
    <location>
        <begin position="28"/>
        <end position="65"/>
    </location>
</feature>